<evidence type="ECO:0008006" key="7">
    <source>
        <dbReference type="Google" id="ProtNLM"/>
    </source>
</evidence>
<accession>A0A6J8B036</accession>
<keyword evidence="2" id="KW-0472">Membrane</keyword>
<dbReference type="PRINTS" id="PR00700">
    <property type="entry name" value="PRTYPHPHTASE"/>
</dbReference>
<dbReference type="InterPro" id="IPR000242">
    <property type="entry name" value="PTP_cat"/>
</dbReference>
<dbReference type="InterPro" id="IPR000387">
    <property type="entry name" value="Tyr_Pase_dom"/>
</dbReference>
<feature type="region of interest" description="Disordered" evidence="1">
    <location>
        <begin position="154"/>
        <end position="175"/>
    </location>
</feature>
<dbReference type="GO" id="GO:0004725">
    <property type="term" value="F:protein tyrosine phosphatase activity"/>
    <property type="evidence" value="ECO:0007669"/>
    <property type="project" value="UniProtKB-EC"/>
</dbReference>
<dbReference type="InterPro" id="IPR050348">
    <property type="entry name" value="Protein-Tyr_Phosphatase"/>
</dbReference>
<name>A0A6J8B036_MYTCO</name>
<dbReference type="Proteomes" id="UP000507470">
    <property type="component" value="Unassembled WGS sequence"/>
</dbReference>
<dbReference type="PANTHER" id="PTHR19134">
    <property type="entry name" value="RECEPTOR-TYPE TYROSINE-PROTEIN PHOSPHATASE"/>
    <property type="match status" value="1"/>
</dbReference>
<protein>
    <recommendedName>
        <fullName evidence="7">Protein-tyrosine-phosphatase</fullName>
    </recommendedName>
</protein>
<dbReference type="SMART" id="SM00404">
    <property type="entry name" value="PTPc_motif"/>
    <property type="match status" value="2"/>
</dbReference>
<organism evidence="5 6">
    <name type="scientific">Mytilus coruscus</name>
    <name type="common">Sea mussel</name>
    <dbReference type="NCBI Taxonomy" id="42192"/>
    <lineage>
        <taxon>Eukaryota</taxon>
        <taxon>Metazoa</taxon>
        <taxon>Spiralia</taxon>
        <taxon>Lophotrochozoa</taxon>
        <taxon>Mollusca</taxon>
        <taxon>Bivalvia</taxon>
        <taxon>Autobranchia</taxon>
        <taxon>Pteriomorphia</taxon>
        <taxon>Mytilida</taxon>
        <taxon>Mytiloidea</taxon>
        <taxon>Mytilidae</taxon>
        <taxon>Mytilinae</taxon>
        <taxon>Mytilus</taxon>
    </lineage>
</organism>
<evidence type="ECO:0000259" key="4">
    <source>
        <dbReference type="PROSITE" id="PS50056"/>
    </source>
</evidence>
<dbReference type="Pfam" id="PF00102">
    <property type="entry name" value="Y_phosphatase"/>
    <property type="match status" value="3"/>
</dbReference>
<evidence type="ECO:0000259" key="3">
    <source>
        <dbReference type="PROSITE" id="PS50055"/>
    </source>
</evidence>
<dbReference type="PROSITE" id="PS50056">
    <property type="entry name" value="TYR_PHOSPHATASE_2"/>
    <property type="match status" value="2"/>
</dbReference>
<evidence type="ECO:0000313" key="5">
    <source>
        <dbReference type="EMBL" id="CAC5376554.1"/>
    </source>
</evidence>
<dbReference type="InterPro" id="IPR003595">
    <property type="entry name" value="Tyr_Pase_cat"/>
</dbReference>
<evidence type="ECO:0000256" key="2">
    <source>
        <dbReference type="SAM" id="Phobius"/>
    </source>
</evidence>
<dbReference type="PROSITE" id="PS00383">
    <property type="entry name" value="TYR_PHOSPHATASE_1"/>
    <property type="match status" value="1"/>
</dbReference>
<evidence type="ECO:0000313" key="6">
    <source>
        <dbReference type="Proteomes" id="UP000507470"/>
    </source>
</evidence>
<dbReference type="AlphaFoldDB" id="A0A6J8B036"/>
<dbReference type="PROSITE" id="PS50055">
    <property type="entry name" value="TYR_PHOSPHATASE_PTP"/>
    <property type="match status" value="2"/>
</dbReference>
<dbReference type="SUPFAM" id="SSF52799">
    <property type="entry name" value="(Phosphotyrosine protein) phosphatases II"/>
    <property type="match status" value="2"/>
</dbReference>
<keyword evidence="2" id="KW-0812">Transmembrane</keyword>
<keyword evidence="2" id="KW-1133">Transmembrane helix</keyword>
<dbReference type="PANTHER" id="PTHR19134:SF561">
    <property type="entry name" value="PROTEIN TYROSINE PHOSPHATASE 36E, ISOFORM A"/>
    <property type="match status" value="1"/>
</dbReference>
<dbReference type="EMBL" id="CACVKT020002213">
    <property type="protein sequence ID" value="CAC5376554.1"/>
    <property type="molecule type" value="Genomic_DNA"/>
</dbReference>
<evidence type="ECO:0000256" key="1">
    <source>
        <dbReference type="SAM" id="MobiDB-lite"/>
    </source>
</evidence>
<feature type="domain" description="Tyrosine-protein phosphatase" evidence="3">
    <location>
        <begin position="972"/>
        <end position="1172"/>
    </location>
</feature>
<sequence length="1184" mass="132918">MQNISISENLTPFGRATQSSQSGEGGPRNAILPPISNEWGYDKCTHTDPYKSPAWWMFNISFGPAFITDIKIYYREQCCQKNFWGKDCEHACTENCIGQQCYPGNGFCVWGCNAEHCLNDICDKTLQFAPMVARKDELDVFVTCVNNIATDASVSQNPSGSQPANLANDGDKTSCSKTQGTNVRFHVDMKEIRIVTEIYLTVKVNSTMEGVHTIYASNSSVFPDKAIVLYQGESLPTAIGVHAVFRYLTYVPAFNNAVLGMEICEIGIVGCQSTQYGLHCNKTCPSKCRGPCDLETGFCIFGCLGGWVGQKCEQACSFGYYGSGCNEQCSVTCMNPRCSHINGECINGCKSGWKGFNCTQECSNGYFGENCTEFCGGCLSNSCDPLDGLCKITTACRSGYVDGDYCNQRCSNGYFGGNCTDYCWGCLSNLCDPFDGLCKSQQPAAVDMFTGITATKCNVLFLECSSGNFGENCTDYCWGCLSNLCDPLDGLCNITTACSPGYTDGEYCNKTCNYGFYGNGCIKKCSRNCHMPHCNHITGECVGGCKNGWMGFNCTEECKNGYFGTNCEDFCRGCLLNICDPVDGFCRNTTACNPGYKYGEHCNELCDDWYFGNNCSSRCNCLIKPCAKDAGECSIGGCKAEWRGESCNQVRAKKVINWLAIGGGVAGLIIIVLILLAVCFTYKRKAISTEDRNQATNTEYDLAIRDQEEVPYSLADREETEQPPAREHAVHSYNNIPIVDTSCNYKIPIENLKQVFNEKQKDCGFKNEFENLPKENGYPCVEGSREENKVKNRFLTTLPYDHSRIVLKGNTNHDYINASYIDEKCAQYWPDSVDKPLLVDIYSLIMTEEKQHTHYMCRKITMSISSSMDVRNVCQFQFTQWPDHGVPDSIKLVNFYRRVSEDCNRNGPMIVHCSAGVGRTGTFIAIDALYENGKKVGYVDVMDYLHMMRKDRMNMIKTYVDDEFRPYLISYGRTRTDYINAVIIPGYRDDSIFLVTQCPIKDTIVDFWTMIYDHNSRIIVLLDPILESAQLWLERKEMMEFHDLSIIMEEESHLEELKIAMNHKTKQDKRVINVFTASEWQGAILPSSQTMLGLLKSVGNCRDSQKCPITVVCRNGCTKSWLFVALSLILDKLELDDEIDVFQAVRHIQTRRPEFLTNCDHYQYCYKCIKDLLKGQSVYTNTYI</sequence>
<feature type="transmembrane region" description="Helical" evidence="2">
    <location>
        <begin position="655"/>
        <end position="682"/>
    </location>
</feature>
<dbReference type="SMART" id="SM00194">
    <property type="entry name" value="PTPc"/>
    <property type="match status" value="2"/>
</dbReference>
<dbReference type="Gene3D" id="2.170.300.10">
    <property type="entry name" value="Tie2 ligand-binding domain superfamily"/>
    <property type="match status" value="2"/>
</dbReference>
<dbReference type="InterPro" id="IPR029021">
    <property type="entry name" value="Prot-tyrosine_phosphatase-like"/>
</dbReference>
<feature type="domain" description="Tyrosine specific protein phosphatases" evidence="4">
    <location>
        <begin position="890"/>
        <end position="963"/>
    </location>
</feature>
<feature type="domain" description="Tyrosine-protein phosphatase" evidence="3">
    <location>
        <begin position="765"/>
        <end position="971"/>
    </location>
</feature>
<dbReference type="Gene3D" id="3.90.190.10">
    <property type="entry name" value="Protein tyrosine phosphatase superfamily"/>
    <property type="match status" value="3"/>
</dbReference>
<proteinExistence type="predicted"/>
<dbReference type="InterPro" id="IPR016130">
    <property type="entry name" value="Tyr_Pase_AS"/>
</dbReference>
<keyword evidence="6" id="KW-1185">Reference proteome</keyword>
<dbReference type="Gene3D" id="2.60.120.260">
    <property type="entry name" value="Galactose-binding domain-like"/>
    <property type="match status" value="1"/>
</dbReference>
<gene>
    <name evidence="5" type="ORF">MCOR_13157</name>
</gene>
<dbReference type="CDD" id="cd00047">
    <property type="entry name" value="PTPc"/>
    <property type="match status" value="2"/>
</dbReference>
<feature type="compositionally biased region" description="Polar residues" evidence="1">
    <location>
        <begin position="154"/>
        <end position="165"/>
    </location>
</feature>
<reference evidence="5 6" key="1">
    <citation type="submission" date="2020-06" db="EMBL/GenBank/DDBJ databases">
        <authorList>
            <person name="Li R."/>
            <person name="Bekaert M."/>
        </authorList>
    </citation>
    <scope>NUCLEOTIDE SEQUENCE [LARGE SCALE GENOMIC DNA]</scope>
    <source>
        <strain evidence="6">wild</strain>
    </source>
</reference>
<feature type="domain" description="Tyrosine specific protein phosphatases" evidence="4">
    <location>
        <begin position="1089"/>
        <end position="1163"/>
    </location>
</feature>
<dbReference type="OrthoDB" id="6043889at2759"/>